<protein>
    <submittedName>
        <fullName evidence="1">SWIB domain-containing protein</fullName>
    </submittedName>
</protein>
<dbReference type="AlphaFoldDB" id="A0A5K3F3C6"/>
<organism evidence="1">
    <name type="scientific">Mesocestoides corti</name>
    <name type="common">Flatworm</name>
    <dbReference type="NCBI Taxonomy" id="53468"/>
    <lineage>
        <taxon>Eukaryota</taxon>
        <taxon>Metazoa</taxon>
        <taxon>Spiralia</taxon>
        <taxon>Lophotrochozoa</taxon>
        <taxon>Platyhelminthes</taxon>
        <taxon>Cestoda</taxon>
        <taxon>Eucestoda</taxon>
        <taxon>Cyclophyllidea</taxon>
        <taxon>Mesocestoididae</taxon>
        <taxon>Mesocestoides</taxon>
    </lineage>
</organism>
<dbReference type="WBParaSite" id="MCU_004572-RB">
    <property type="protein sequence ID" value="MCU_004572-RB"/>
    <property type="gene ID" value="MCU_004572"/>
</dbReference>
<accession>A0A5K3F3C6</accession>
<reference evidence="1" key="1">
    <citation type="submission" date="2019-11" db="UniProtKB">
        <authorList>
            <consortium name="WormBaseParasite"/>
        </authorList>
    </citation>
    <scope>IDENTIFICATION</scope>
</reference>
<name>A0A5K3F3C6_MESCO</name>
<sequence>MLATINTFVNLEIRLVQIAAVWWPRNSHTKSSTQPSIFELVEQINQMKVHREFYLEFSQDPHTFITRWLASQSHDLQQMTDATPGHPEQERHADFYDASWVHEAVKRYLYNRVVQRRQELEHALNLGNQ</sequence>
<proteinExistence type="predicted"/>
<evidence type="ECO:0000313" key="1">
    <source>
        <dbReference type="WBParaSite" id="MCU_004572-RB"/>
    </source>
</evidence>